<evidence type="ECO:0000313" key="3">
    <source>
        <dbReference type="EMBL" id="PUA81605.1"/>
    </source>
</evidence>
<dbReference type="RefSeq" id="WP_108343497.1">
    <property type="nucleotide sequence ID" value="NZ_PYXZ01000002.1"/>
</dbReference>
<dbReference type="InterPro" id="IPR053191">
    <property type="entry name" value="DcsG_Biosynth_Enzyme"/>
</dbReference>
<dbReference type="Pfam" id="PF02955">
    <property type="entry name" value="GSH-S_ATP"/>
    <property type="match status" value="1"/>
</dbReference>
<dbReference type="Gene3D" id="3.30.470.20">
    <property type="entry name" value="ATP-grasp fold, B domain"/>
    <property type="match status" value="1"/>
</dbReference>
<dbReference type="OrthoDB" id="3373978at2"/>
<name>A0A2R7YZ10_9ACTN</name>
<dbReference type="EMBL" id="PYXZ01000002">
    <property type="protein sequence ID" value="PUA81605.1"/>
    <property type="molecule type" value="Genomic_DNA"/>
</dbReference>
<accession>A0A2R7YZ10</accession>
<evidence type="ECO:0000259" key="2">
    <source>
        <dbReference type="PROSITE" id="PS50975"/>
    </source>
</evidence>
<sequence>MTVLLVTSADWPAGEPGAAALDAALADRGVESRWVVWDDPAVDWSAADLVAVRSTWDYMARPSDFLAWAGRLDQDRLLNGADVFTWNLDKVYLTALAGVPVVPTVAADDVASLSAAVAGFGTAVVKPRIGAGGAGVLVVDDPADERLGRDFVDHPELPTARGPWIVQPLVESVRTRGETSVFVLGGRAVSQVDKLPADGEIRVHEHYGGASTPVPLGPELAELSERAVDAAGALGGRLDYARVDLLHHDGAWAVSELEVTEPGLYLDVLPDNAQPFADLVAGRLE</sequence>
<dbReference type="InterPro" id="IPR011761">
    <property type="entry name" value="ATP-grasp"/>
</dbReference>
<evidence type="ECO:0000313" key="4">
    <source>
        <dbReference type="Proteomes" id="UP000244867"/>
    </source>
</evidence>
<dbReference type="AlphaFoldDB" id="A0A2R7YZ10"/>
<dbReference type="InterPro" id="IPR004218">
    <property type="entry name" value="GSHS_ATP-bd"/>
</dbReference>
<protein>
    <recommendedName>
        <fullName evidence="2">ATP-grasp domain-containing protein</fullName>
    </recommendedName>
</protein>
<dbReference type="GO" id="GO:0004363">
    <property type="term" value="F:glutathione synthase activity"/>
    <property type="evidence" value="ECO:0007669"/>
    <property type="project" value="InterPro"/>
</dbReference>
<dbReference type="PANTHER" id="PTHR39217:SF1">
    <property type="entry name" value="GLUTATHIONE SYNTHETASE"/>
    <property type="match status" value="1"/>
</dbReference>
<proteinExistence type="predicted"/>
<dbReference type="Proteomes" id="UP000244867">
    <property type="component" value="Unassembled WGS sequence"/>
</dbReference>
<keyword evidence="1" id="KW-0547">Nucleotide-binding</keyword>
<gene>
    <name evidence="3" type="ORF">C7S10_05900</name>
</gene>
<dbReference type="PROSITE" id="PS50975">
    <property type="entry name" value="ATP_GRASP"/>
    <property type="match status" value="1"/>
</dbReference>
<keyword evidence="4" id="KW-1185">Reference proteome</keyword>
<dbReference type="PANTHER" id="PTHR39217">
    <property type="match status" value="1"/>
</dbReference>
<keyword evidence="1" id="KW-0067">ATP-binding</keyword>
<dbReference type="GO" id="GO:0005524">
    <property type="term" value="F:ATP binding"/>
    <property type="evidence" value="ECO:0007669"/>
    <property type="project" value="UniProtKB-UniRule"/>
</dbReference>
<evidence type="ECO:0000256" key="1">
    <source>
        <dbReference type="PROSITE-ProRule" id="PRU00409"/>
    </source>
</evidence>
<feature type="domain" description="ATP-grasp" evidence="2">
    <location>
        <begin position="91"/>
        <end position="285"/>
    </location>
</feature>
<reference evidence="3 4" key="1">
    <citation type="submission" date="2018-03" db="EMBL/GenBank/DDBJ databases">
        <authorList>
            <person name="Keele B.F."/>
        </authorList>
    </citation>
    <scope>NUCLEOTIDE SEQUENCE [LARGE SCALE GENOMIC DNA]</scope>
    <source>
        <strain evidence="3 4">IB-3</strain>
    </source>
</reference>
<comment type="caution">
    <text evidence="3">The sequence shown here is derived from an EMBL/GenBank/DDBJ whole genome shotgun (WGS) entry which is preliminary data.</text>
</comment>
<dbReference type="SUPFAM" id="SSF56059">
    <property type="entry name" value="Glutathione synthetase ATP-binding domain-like"/>
    <property type="match status" value="1"/>
</dbReference>
<dbReference type="GO" id="GO:0046872">
    <property type="term" value="F:metal ion binding"/>
    <property type="evidence" value="ECO:0007669"/>
    <property type="project" value="InterPro"/>
</dbReference>
<organism evidence="3 4">
    <name type="scientific">Nocardioides currus</name>
    <dbReference type="NCBI Taxonomy" id="2133958"/>
    <lineage>
        <taxon>Bacteria</taxon>
        <taxon>Bacillati</taxon>
        <taxon>Actinomycetota</taxon>
        <taxon>Actinomycetes</taxon>
        <taxon>Propionibacteriales</taxon>
        <taxon>Nocardioidaceae</taxon>
        <taxon>Nocardioides</taxon>
    </lineage>
</organism>